<proteinExistence type="predicted"/>
<reference evidence="1 2" key="1">
    <citation type="journal article" date="2015" name="Proc. Natl. Acad. Sci. U.S.A.">
        <title>The resurrection genome of Boea hygrometrica: A blueprint for survival of dehydration.</title>
        <authorList>
            <person name="Xiao L."/>
            <person name="Yang G."/>
            <person name="Zhang L."/>
            <person name="Yang X."/>
            <person name="Zhao S."/>
            <person name="Ji Z."/>
            <person name="Zhou Q."/>
            <person name="Hu M."/>
            <person name="Wang Y."/>
            <person name="Chen M."/>
            <person name="Xu Y."/>
            <person name="Jin H."/>
            <person name="Xiao X."/>
            <person name="Hu G."/>
            <person name="Bao F."/>
            <person name="Hu Y."/>
            <person name="Wan P."/>
            <person name="Li L."/>
            <person name="Deng X."/>
            <person name="Kuang T."/>
            <person name="Xiang C."/>
            <person name="Zhu J.K."/>
            <person name="Oliver M.J."/>
            <person name="He Y."/>
        </authorList>
    </citation>
    <scope>NUCLEOTIDE SEQUENCE [LARGE SCALE GENOMIC DNA]</scope>
    <source>
        <strain evidence="2">cv. XS01</strain>
    </source>
</reference>
<gene>
    <name evidence="1" type="ORF">F511_27033</name>
</gene>
<protein>
    <submittedName>
        <fullName evidence="1">Uncharacterized protein</fullName>
    </submittedName>
</protein>
<keyword evidence="2" id="KW-1185">Reference proteome</keyword>
<dbReference type="AlphaFoldDB" id="A0A2Z7DCM2"/>
<accession>A0A2Z7DCM2</accession>
<dbReference type="Proteomes" id="UP000250235">
    <property type="component" value="Unassembled WGS sequence"/>
</dbReference>
<organism evidence="1 2">
    <name type="scientific">Dorcoceras hygrometricum</name>
    <dbReference type="NCBI Taxonomy" id="472368"/>
    <lineage>
        <taxon>Eukaryota</taxon>
        <taxon>Viridiplantae</taxon>
        <taxon>Streptophyta</taxon>
        <taxon>Embryophyta</taxon>
        <taxon>Tracheophyta</taxon>
        <taxon>Spermatophyta</taxon>
        <taxon>Magnoliopsida</taxon>
        <taxon>eudicotyledons</taxon>
        <taxon>Gunneridae</taxon>
        <taxon>Pentapetalae</taxon>
        <taxon>asterids</taxon>
        <taxon>lamiids</taxon>
        <taxon>Lamiales</taxon>
        <taxon>Gesneriaceae</taxon>
        <taxon>Didymocarpoideae</taxon>
        <taxon>Trichosporeae</taxon>
        <taxon>Loxocarpinae</taxon>
        <taxon>Dorcoceras</taxon>
    </lineage>
</organism>
<evidence type="ECO:0000313" key="1">
    <source>
        <dbReference type="EMBL" id="KZV57747.1"/>
    </source>
</evidence>
<name>A0A2Z7DCM2_9LAMI</name>
<evidence type="ECO:0000313" key="2">
    <source>
        <dbReference type="Proteomes" id="UP000250235"/>
    </source>
</evidence>
<sequence>MIRSHQDTYGRRAVRSDQSRLRCNTSVSLNIYEHREQIRIGNKVASGMRKATYTEFDVFVLGWDLVFGFVNAQLSNVKSHTARKCFIKSDKVQQSTLAISSFSMVVDCFTFL</sequence>
<dbReference type="EMBL" id="KQ987260">
    <property type="protein sequence ID" value="KZV57747.1"/>
    <property type="molecule type" value="Genomic_DNA"/>
</dbReference>